<evidence type="ECO:0000313" key="7">
    <source>
        <dbReference type="Proteomes" id="UP000241890"/>
    </source>
</evidence>
<dbReference type="GO" id="GO:0015631">
    <property type="term" value="F:tubulin binding"/>
    <property type="evidence" value="ECO:0007669"/>
    <property type="project" value="TreeGrafter"/>
</dbReference>
<gene>
    <name evidence="6" type="ORF">FCC1311_099402</name>
</gene>
<dbReference type="PANTHER" id="PTHR12241:SF162">
    <property type="entry name" value="TUBULIN MONOGLUTAMYLASE TTLL4"/>
    <property type="match status" value="1"/>
</dbReference>
<keyword evidence="3" id="KW-0067">ATP-binding</keyword>
<comment type="caution">
    <text evidence="6">The sequence shown here is derived from an EMBL/GenBank/DDBJ whole genome shotgun (WGS) entry which is preliminary data.</text>
</comment>
<keyword evidence="5" id="KW-0812">Transmembrane</keyword>
<evidence type="ECO:0000256" key="1">
    <source>
        <dbReference type="ARBA" id="ARBA00022598"/>
    </source>
</evidence>
<dbReference type="GO" id="GO:0000226">
    <property type="term" value="P:microtubule cytoskeleton organization"/>
    <property type="evidence" value="ECO:0007669"/>
    <property type="project" value="TreeGrafter"/>
</dbReference>
<keyword evidence="5" id="KW-0472">Membrane</keyword>
<name>A0A2R5GS57_9STRA</name>
<dbReference type="GO" id="GO:0070740">
    <property type="term" value="F:tubulin-glutamic acid ligase activity"/>
    <property type="evidence" value="ECO:0007669"/>
    <property type="project" value="TreeGrafter"/>
</dbReference>
<sequence length="599" mass="68067">MKRRDGKSGKAAKAAAENDGGGGGFWALVKVLILLLAVGALVVNLWVVQHLRKNFADTHAALRSGDENGGGGGEEDVPGDATAHFDGQRSFDSMRVMDVLSLLEKSERDIKPPSTTQKVVAVGIKFILKRDYDIWDYTFHRANHEIVQTTKQDLQAGKFSDWTVMKCLDLFDGKSHCIEPADLPGLKRYQRVSRLYGLRKTLWNKDRFCDTMATAVRGFPIEREFVFPCWVLPADYQYLITETRTIYVNSSFILKPTDRGEGNGIIVMDNWMQLVHWKDKFPESDEIVVQTYLPNPFLINERKWDMRTYVLCTSVSPLRIYMYRDGLVRFASSKYEKDAKAGGKATSFLTNTSVNKKAGVAVEDLTWPFPQVYTYLKGSGIDPDLLWERIERAVVQMMLSAEPAFVKQFKKLQNDFTCVNCYQLLGVDVIVDDDLTPRIIEVNGEPSMQQSGEAHSQYDFTKRSMTRDLVHILYSRDSFARALAKDLTELELSGYQIGYQSIGCSTTDDICLRPMDLEYLLESKKEQQNIGGFRRMYPHHKGDYYTDFVNHLETKFPYGSLTGTFKIHKFVTALELVSAVKSHNHQLDAVYKPGVSEEP</sequence>
<dbReference type="SUPFAM" id="SSF56059">
    <property type="entry name" value="Glutathione synthetase ATP-binding domain-like"/>
    <property type="match status" value="1"/>
</dbReference>
<dbReference type="EMBL" id="BEYU01000166">
    <property type="protein sequence ID" value="GBG33717.1"/>
    <property type="molecule type" value="Genomic_DNA"/>
</dbReference>
<evidence type="ECO:0000256" key="4">
    <source>
        <dbReference type="SAM" id="MobiDB-lite"/>
    </source>
</evidence>
<accession>A0A2R5GS57</accession>
<dbReference type="Pfam" id="PF03133">
    <property type="entry name" value="TTL"/>
    <property type="match status" value="1"/>
</dbReference>
<feature type="transmembrane region" description="Helical" evidence="5">
    <location>
        <begin position="25"/>
        <end position="47"/>
    </location>
</feature>
<keyword evidence="1" id="KW-0436">Ligase</keyword>
<dbReference type="GO" id="GO:0036064">
    <property type="term" value="C:ciliary basal body"/>
    <property type="evidence" value="ECO:0007669"/>
    <property type="project" value="TreeGrafter"/>
</dbReference>
<protein>
    <submittedName>
        <fullName evidence="6">Tubulin polyglutamylase TTLL4</fullName>
    </submittedName>
</protein>
<evidence type="ECO:0000256" key="2">
    <source>
        <dbReference type="ARBA" id="ARBA00022741"/>
    </source>
</evidence>
<dbReference type="PROSITE" id="PS51221">
    <property type="entry name" value="TTL"/>
    <property type="match status" value="1"/>
</dbReference>
<reference evidence="6 7" key="1">
    <citation type="submission" date="2017-12" db="EMBL/GenBank/DDBJ databases">
        <title>Sequencing, de novo assembly and annotation of complete genome of a new Thraustochytrid species, strain FCC1311.</title>
        <authorList>
            <person name="Sedici K."/>
            <person name="Godart F."/>
            <person name="Aiese Cigliano R."/>
            <person name="Sanseverino W."/>
            <person name="Barakat M."/>
            <person name="Ortet P."/>
            <person name="Marechal E."/>
            <person name="Cagnac O."/>
            <person name="Amato A."/>
        </authorList>
    </citation>
    <scope>NUCLEOTIDE SEQUENCE [LARGE SCALE GENOMIC DNA]</scope>
</reference>
<dbReference type="InParanoid" id="A0A2R5GS57"/>
<evidence type="ECO:0000313" key="6">
    <source>
        <dbReference type="EMBL" id="GBG33717.1"/>
    </source>
</evidence>
<dbReference type="OrthoDB" id="2016263at2759"/>
<keyword evidence="7" id="KW-1185">Reference proteome</keyword>
<keyword evidence="2" id="KW-0547">Nucleotide-binding</keyword>
<evidence type="ECO:0000256" key="3">
    <source>
        <dbReference type="ARBA" id="ARBA00022840"/>
    </source>
</evidence>
<feature type="region of interest" description="Disordered" evidence="4">
    <location>
        <begin position="64"/>
        <end position="86"/>
    </location>
</feature>
<evidence type="ECO:0000256" key="5">
    <source>
        <dbReference type="SAM" id="Phobius"/>
    </source>
</evidence>
<dbReference type="Gene3D" id="3.30.470.20">
    <property type="entry name" value="ATP-grasp fold, B domain"/>
    <property type="match status" value="1"/>
</dbReference>
<organism evidence="6 7">
    <name type="scientific">Hondaea fermentalgiana</name>
    <dbReference type="NCBI Taxonomy" id="2315210"/>
    <lineage>
        <taxon>Eukaryota</taxon>
        <taxon>Sar</taxon>
        <taxon>Stramenopiles</taxon>
        <taxon>Bigyra</taxon>
        <taxon>Labyrinthulomycetes</taxon>
        <taxon>Thraustochytrida</taxon>
        <taxon>Thraustochytriidae</taxon>
        <taxon>Hondaea</taxon>
    </lineage>
</organism>
<keyword evidence="5" id="KW-1133">Transmembrane helix</keyword>
<dbReference type="GO" id="GO:0005524">
    <property type="term" value="F:ATP binding"/>
    <property type="evidence" value="ECO:0007669"/>
    <property type="project" value="UniProtKB-KW"/>
</dbReference>
<dbReference type="InterPro" id="IPR004344">
    <property type="entry name" value="TTL/TTLL_fam"/>
</dbReference>
<dbReference type="Proteomes" id="UP000241890">
    <property type="component" value="Unassembled WGS sequence"/>
</dbReference>
<proteinExistence type="predicted"/>
<dbReference type="PANTHER" id="PTHR12241">
    <property type="entry name" value="TUBULIN POLYGLUTAMYLASE"/>
    <property type="match status" value="1"/>
</dbReference>
<dbReference type="AlphaFoldDB" id="A0A2R5GS57"/>